<dbReference type="AlphaFoldDB" id="T1BS77"/>
<gene>
    <name evidence="2" type="ORF">B1A_05799</name>
</gene>
<proteinExistence type="predicted"/>
<dbReference type="GO" id="GO:0005829">
    <property type="term" value="C:cytosol"/>
    <property type="evidence" value="ECO:0007669"/>
    <property type="project" value="TreeGrafter"/>
</dbReference>
<dbReference type="InterPro" id="IPR050883">
    <property type="entry name" value="PNGase"/>
</dbReference>
<comment type="caution">
    <text evidence="2">The sequence shown here is derived from an EMBL/GenBank/DDBJ whole genome shotgun (WGS) entry which is preliminary data.</text>
</comment>
<reference evidence="2" key="1">
    <citation type="submission" date="2013-08" db="EMBL/GenBank/DDBJ databases">
        <authorList>
            <person name="Mendez C."/>
            <person name="Richter M."/>
            <person name="Ferrer M."/>
            <person name="Sanchez J."/>
        </authorList>
    </citation>
    <scope>NUCLEOTIDE SEQUENCE</scope>
</reference>
<dbReference type="Gene3D" id="3.30.2080.10">
    <property type="entry name" value="GH92 mannosidase domain"/>
    <property type="match status" value="1"/>
</dbReference>
<protein>
    <submittedName>
        <fullName evidence="2">Glycosyl hydrolase 92 domain protein</fullName>
    </submittedName>
</protein>
<dbReference type="PANTHER" id="PTHR12143:SF43">
    <property type="entry name" value="PUTATIVE-RELATED"/>
    <property type="match status" value="1"/>
</dbReference>
<evidence type="ECO:0000313" key="2">
    <source>
        <dbReference type="EMBL" id="EQD71413.1"/>
    </source>
</evidence>
<sequence>TGFMRGKTADGQWREGPFRPFHPNEEYWPDYTESDAWQATFNVMQDVQGLIDLYGGDEPFIAKLDALFTAPSHIRNYDVDITGMVGQDAQGNEPSNHIPYLYPFAGAAWKTQYWIRKVLALYNNTPNGIPGNDDIGQISSCFAMGAMGFYPVNAATGVYVIGSPLVNRAKIHNPAAGTTFSIIAE</sequence>
<name>T1BS77_9ZZZZ</name>
<accession>T1BS77</accession>
<feature type="non-terminal residue" evidence="2">
    <location>
        <position position="1"/>
    </location>
</feature>
<feature type="domain" description="Glycosyl hydrolase family 92" evidence="1">
    <location>
        <begin position="1"/>
        <end position="184"/>
    </location>
</feature>
<dbReference type="GO" id="GO:0000224">
    <property type="term" value="F:peptide-N4-(N-acetyl-beta-glucosaminyl)asparagine amidase activity"/>
    <property type="evidence" value="ECO:0007669"/>
    <property type="project" value="TreeGrafter"/>
</dbReference>
<dbReference type="Pfam" id="PF07971">
    <property type="entry name" value="Glyco_hydro_92"/>
    <property type="match status" value="1"/>
</dbReference>
<evidence type="ECO:0000259" key="1">
    <source>
        <dbReference type="Pfam" id="PF07971"/>
    </source>
</evidence>
<reference evidence="2" key="2">
    <citation type="journal article" date="2014" name="ISME J.">
        <title>Microbial stratification in low pH oxic and suboxic macroscopic growths along an acid mine drainage.</title>
        <authorList>
            <person name="Mendez-Garcia C."/>
            <person name="Mesa V."/>
            <person name="Sprenger R.R."/>
            <person name="Richter M."/>
            <person name="Diez M.S."/>
            <person name="Solano J."/>
            <person name="Bargiela R."/>
            <person name="Golyshina O.V."/>
            <person name="Manteca A."/>
            <person name="Ramos J.L."/>
            <person name="Gallego J.R."/>
            <person name="Llorente I."/>
            <person name="Martins Dos Santos V.A."/>
            <person name="Jensen O.N."/>
            <person name="Pelaez A.I."/>
            <person name="Sanchez J."/>
            <person name="Ferrer M."/>
        </authorList>
    </citation>
    <scope>NUCLEOTIDE SEQUENCE</scope>
</reference>
<dbReference type="InterPro" id="IPR012939">
    <property type="entry name" value="Glyco_hydro_92"/>
</dbReference>
<dbReference type="GO" id="GO:0006516">
    <property type="term" value="P:glycoprotein catabolic process"/>
    <property type="evidence" value="ECO:0007669"/>
    <property type="project" value="TreeGrafter"/>
</dbReference>
<dbReference type="EMBL" id="AUZX01004232">
    <property type="protein sequence ID" value="EQD71413.1"/>
    <property type="molecule type" value="Genomic_DNA"/>
</dbReference>
<keyword evidence="2" id="KW-0378">Hydrolase</keyword>
<feature type="non-terminal residue" evidence="2">
    <location>
        <position position="185"/>
    </location>
</feature>
<dbReference type="PANTHER" id="PTHR12143">
    <property type="entry name" value="PEPTIDE N-GLYCANASE PNGASE -RELATED"/>
    <property type="match status" value="1"/>
</dbReference>
<organism evidence="2">
    <name type="scientific">mine drainage metagenome</name>
    <dbReference type="NCBI Taxonomy" id="410659"/>
    <lineage>
        <taxon>unclassified sequences</taxon>
        <taxon>metagenomes</taxon>
        <taxon>ecological metagenomes</taxon>
    </lineage>
</organism>